<dbReference type="GO" id="GO:0009117">
    <property type="term" value="P:nucleotide metabolic process"/>
    <property type="evidence" value="ECO:0007669"/>
    <property type="project" value="TreeGrafter"/>
</dbReference>
<dbReference type="InterPro" id="IPR001310">
    <property type="entry name" value="Histidine_triad_HIT"/>
</dbReference>
<gene>
    <name evidence="5" type="ORF">IV500_17980</name>
</gene>
<name>A0A931CRT9_9MICC</name>
<feature type="domain" description="HIT" evidence="4">
    <location>
        <begin position="4"/>
        <end position="107"/>
    </location>
</feature>
<evidence type="ECO:0000259" key="4">
    <source>
        <dbReference type="PROSITE" id="PS51084"/>
    </source>
</evidence>
<proteinExistence type="predicted"/>
<dbReference type="InterPro" id="IPR036265">
    <property type="entry name" value="HIT-like_sf"/>
</dbReference>
<dbReference type="GO" id="GO:0003824">
    <property type="term" value="F:catalytic activity"/>
    <property type="evidence" value="ECO:0007669"/>
    <property type="project" value="InterPro"/>
</dbReference>
<feature type="short sequence motif" description="Histidine triad motif" evidence="2 3">
    <location>
        <begin position="91"/>
        <end position="95"/>
    </location>
</feature>
<evidence type="ECO:0000313" key="5">
    <source>
        <dbReference type="EMBL" id="MBG0741260.1"/>
    </source>
</evidence>
<feature type="active site" description="Tele-AMP-histidine intermediate" evidence="1">
    <location>
        <position position="93"/>
    </location>
</feature>
<evidence type="ECO:0000256" key="2">
    <source>
        <dbReference type="PIRSR" id="PIRSR601310-3"/>
    </source>
</evidence>
<dbReference type="InterPro" id="IPR011146">
    <property type="entry name" value="HIT-like"/>
</dbReference>
<organism evidence="5 6">
    <name type="scientific">Arthrobacter terrae</name>
    <dbReference type="NCBI Taxonomy" id="2935737"/>
    <lineage>
        <taxon>Bacteria</taxon>
        <taxon>Bacillati</taxon>
        <taxon>Actinomycetota</taxon>
        <taxon>Actinomycetes</taxon>
        <taxon>Micrococcales</taxon>
        <taxon>Micrococcaceae</taxon>
        <taxon>Arthrobacter</taxon>
    </lineage>
</organism>
<dbReference type="Pfam" id="PF01230">
    <property type="entry name" value="HIT"/>
    <property type="match status" value="1"/>
</dbReference>
<dbReference type="AlphaFoldDB" id="A0A931CRT9"/>
<accession>A0A931CRT9</accession>
<sequence>MATLFSRIIAGEIPGRFVWKDDDLVAFLTIGPLTDGHTLVVPREEIDRWTDAPPALMARLTTVAQTIGQAQVQAFGVERAGLVIAGFEVEHLHVHVFPAHSMADFDFSRVDNSPDPAVLDGNAEKLRAALREAGHGEFIPEG</sequence>
<dbReference type="PANTHER" id="PTHR46648:SF1">
    <property type="entry name" value="ADENOSINE 5'-MONOPHOSPHORAMIDASE HNT1"/>
    <property type="match status" value="1"/>
</dbReference>
<dbReference type="EMBL" id="JADNYM010000027">
    <property type="protein sequence ID" value="MBG0741260.1"/>
    <property type="molecule type" value="Genomic_DNA"/>
</dbReference>
<comment type="caution">
    <text evidence="5">The sequence shown here is derived from an EMBL/GenBank/DDBJ whole genome shotgun (WGS) entry which is preliminary data.</text>
</comment>
<protein>
    <submittedName>
        <fullName evidence="5">HIT family protein</fullName>
    </submittedName>
</protein>
<dbReference type="RefSeq" id="WP_196398195.1">
    <property type="nucleotide sequence ID" value="NZ_JADNYM010000027.1"/>
</dbReference>
<reference evidence="5 6" key="1">
    <citation type="submission" date="2020-11" db="EMBL/GenBank/DDBJ databases">
        <title>Arthrobacter antarcticus sp. nov., isolated from Antarctic Soil.</title>
        <authorList>
            <person name="Li J."/>
        </authorList>
    </citation>
    <scope>NUCLEOTIDE SEQUENCE [LARGE SCALE GENOMIC DNA]</scope>
    <source>
        <strain evidence="5 6">Z1-20</strain>
    </source>
</reference>
<evidence type="ECO:0000313" key="6">
    <source>
        <dbReference type="Proteomes" id="UP000655366"/>
    </source>
</evidence>
<dbReference type="PROSITE" id="PS00892">
    <property type="entry name" value="HIT_1"/>
    <property type="match status" value="1"/>
</dbReference>
<dbReference type="Gene3D" id="3.30.428.10">
    <property type="entry name" value="HIT-like"/>
    <property type="match status" value="1"/>
</dbReference>
<dbReference type="Proteomes" id="UP000655366">
    <property type="component" value="Unassembled WGS sequence"/>
</dbReference>
<evidence type="ECO:0000256" key="1">
    <source>
        <dbReference type="PIRSR" id="PIRSR601310-1"/>
    </source>
</evidence>
<keyword evidence="6" id="KW-1185">Reference proteome</keyword>
<dbReference type="PROSITE" id="PS51084">
    <property type="entry name" value="HIT_2"/>
    <property type="match status" value="1"/>
</dbReference>
<dbReference type="SUPFAM" id="SSF54197">
    <property type="entry name" value="HIT-like"/>
    <property type="match status" value="1"/>
</dbReference>
<dbReference type="PANTHER" id="PTHR46648">
    <property type="entry name" value="HIT FAMILY PROTEIN 1"/>
    <property type="match status" value="1"/>
</dbReference>
<evidence type="ECO:0000256" key="3">
    <source>
        <dbReference type="PROSITE-ProRule" id="PRU00464"/>
    </source>
</evidence>
<dbReference type="InterPro" id="IPR019808">
    <property type="entry name" value="Histidine_triad_CS"/>
</dbReference>
<dbReference type="PRINTS" id="PR00332">
    <property type="entry name" value="HISTRIAD"/>
</dbReference>